<dbReference type="InterPro" id="IPR012218">
    <property type="entry name" value="Cyt_c_BACSU-c550-type"/>
</dbReference>
<protein>
    <submittedName>
        <fullName evidence="9">Cytochrome c</fullName>
    </submittedName>
</protein>
<name>A0ABU6DCQ5_9BACL</name>
<evidence type="ECO:0000256" key="2">
    <source>
        <dbReference type="ARBA" id="ARBA00022617"/>
    </source>
</evidence>
<dbReference type="EMBL" id="JAROBY010000026">
    <property type="protein sequence ID" value="MEB4795540.1"/>
    <property type="molecule type" value="Genomic_DNA"/>
</dbReference>
<accession>A0ABU6DCQ5</accession>
<dbReference type="PROSITE" id="PS51007">
    <property type="entry name" value="CYTC"/>
    <property type="match status" value="1"/>
</dbReference>
<feature type="signal peptide" evidence="7">
    <location>
        <begin position="1"/>
        <end position="20"/>
    </location>
</feature>
<evidence type="ECO:0000256" key="6">
    <source>
        <dbReference type="PROSITE-ProRule" id="PRU00433"/>
    </source>
</evidence>
<dbReference type="PANTHER" id="PTHR37823:SF4">
    <property type="entry name" value="MENAQUINOL-CYTOCHROME C REDUCTASE CYTOCHROME B_C SUBUNIT"/>
    <property type="match status" value="1"/>
</dbReference>
<dbReference type="InterPro" id="IPR009056">
    <property type="entry name" value="Cyt_c-like_dom"/>
</dbReference>
<dbReference type="SUPFAM" id="SSF46626">
    <property type="entry name" value="Cytochrome c"/>
    <property type="match status" value="1"/>
</dbReference>
<keyword evidence="5 6" id="KW-0408">Iron</keyword>
<proteinExistence type="predicted"/>
<evidence type="ECO:0000256" key="1">
    <source>
        <dbReference type="ARBA" id="ARBA00022448"/>
    </source>
</evidence>
<dbReference type="RefSeq" id="WP_127452534.1">
    <property type="nucleotide sequence ID" value="NZ_JAROBY010000026.1"/>
</dbReference>
<dbReference type="PANTHER" id="PTHR37823">
    <property type="entry name" value="CYTOCHROME C-553-LIKE"/>
    <property type="match status" value="1"/>
</dbReference>
<evidence type="ECO:0000313" key="9">
    <source>
        <dbReference type="EMBL" id="MEB4795540.1"/>
    </source>
</evidence>
<reference evidence="9 10" key="1">
    <citation type="submission" date="2023-03" db="EMBL/GenBank/DDBJ databases">
        <title>Bacillus Genome Sequencing.</title>
        <authorList>
            <person name="Dunlap C."/>
        </authorList>
    </citation>
    <scope>NUCLEOTIDE SEQUENCE [LARGE SCALE GENOMIC DNA]</scope>
    <source>
        <strain evidence="9 10">NRS-1351</strain>
    </source>
</reference>
<evidence type="ECO:0000256" key="3">
    <source>
        <dbReference type="ARBA" id="ARBA00022723"/>
    </source>
</evidence>
<dbReference type="InterPro" id="IPR051811">
    <property type="entry name" value="Cytochrome_c550/c551-like"/>
</dbReference>
<comment type="caution">
    <text evidence="9">The sequence shown here is derived from an EMBL/GenBank/DDBJ whole genome shotgun (WGS) entry which is preliminary data.</text>
</comment>
<keyword evidence="2 6" id="KW-0349">Heme</keyword>
<dbReference type="PIRSF" id="PIRSF000025">
    <property type="entry name" value="Cytc_Bsub_c550"/>
    <property type="match status" value="1"/>
</dbReference>
<evidence type="ECO:0000313" key="10">
    <source>
        <dbReference type="Proteomes" id="UP001355653"/>
    </source>
</evidence>
<keyword evidence="4" id="KW-0249">Electron transport</keyword>
<evidence type="ECO:0000256" key="7">
    <source>
        <dbReference type="SAM" id="SignalP"/>
    </source>
</evidence>
<dbReference type="PROSITE" id="PS51257">
    <property type="entry name" value="PROKAR_LIPOPROTEIN"/>
    <property type="match status" value="1"/>
</dbReference>
<dbReference type="Proteomes" id="UP001355653">
    <property type="component" value="Unassembled WGS sequence"/>
</dbReference>
<keyword evidence="1" id="KW-0813">Transport</keyword>
<feature type="domain" description="Cytochrome c" evidence="8">
    <location>
        <begin position="36"/>
        <end position="109"/>
    </location>
</feature>
<dbReference type="Gene3D" id="1.10.760.10">
    <property type="entry name" value="Cytochrome c-like domain"/>
    <property type="match status" value="1"/>
</dbReference>
<keyword evidence="7" id="KW-0732">Signal</keyword>
<dbReference type="InterPro" id="IPR036909">
    <property type="entry name" value="Cyt_c-like_dom_sf"/>
</dbReference>
<feature type="chain" id="PRO_5047102271" evidence="7">
    <location>
        <begin position="21"/>
        <end position="109"/>
    </location>
</feature>
<evidence type="ECO:0000256" key="5">
    <source>
        <dbReference type="ARBA" id="ARBA00023004"/>
    </source>
</evidence>
<keyword evidence="10" id="KW-1185">Reference proteome</keyword>
<keyword evidence="3 6" id="KW-0479">Metal-binding</keyword>
<evidence type="ECO:0000259" key="8">
    <source>
        <dbReference type="PROSITE" id="PS51007"/>
    </source>
</evidence>
<organism evidence="9 10">
    <name type="scientific">Paenibacillus chondroitinus</name>
    <dbReference type="NCBI Taxonomy" id="59842"/>
    <lineage>
        <taxon>Bacteria</taxon>
        <taxon>Bacillati</taxon>
        <taxon>Bacillota</taxon>
        <taxon>Bacilli</taxon>
        <taxon>Bacillales</taxon>
        <taxon>Paenibacillaceae</taxon>
        <taxon>Paenibacillus</taxon>
    </lineage>
</organism>
<dbReference type="Pfam" id="PF13442">
    <property type="entry name" value="Cytochrome_CBB3"/>
    <property type="match status" value="1"/>
</dbReference>
<sequence length="109" mass="11386">MKVKCLAILFSTISMLLVSACSKQETLVSNSSALSTSINDGELLYKKSCIACHGNNLEGGVGPKLQKIGSKLSADQIKNQIINGGGGMPAGILKGDDAQKVAVWLAEHK</sequence>
<evidence type="ECO:0000256" key="4">
    <source>
        <dbReference type="ARBA" id="ARBA00022982"/>
    </source>
</evidence>
<gene>
    <name evidence="9" type="ORF">P5G65_16690</name>
</gene>